<evidence type="ECO:0000313" key="4">
    <source>
        <dbReference type="EMBL" id="TDL18791.1"/>
    </source>
</evidence>
<dbReference type="Gene3D" id="3.80.10.10">
    <property type="entry name" value="Ribonuclease Inhibitor"/>
    <property type="match status" value="1"/>
</dbReference>
<keyword evidence="5" id="KW-1185">Reference proteome</keyword>
<dbReference type="OrthoDB" id="3181259at2759"/>
<dbReference type="InterPro" id="IPR032675">
    <property type="entry name" value="LRR_dom_sf"/>
</dbReference>
<evidence type="ECO:0000256" key="2">
    <source>
        <dbReference type="SAM" id="MobiDB-lite"/>
    </source>
</evidence>
<feature type="domain" description="F-box" evidence="3">
    <location>
        <begin position="71"/>
        <end position="121"/>
    </location>
</feature>
<reference evidence="4 5" key="1">
    <citation type="submission" date="2018-06" db="EMBL/GenBank/DDBJ databases">
        <title>A transcriptomic atlas of mushroom development highlights an independent origin of complex multicellularity.</title>
        <authorList>
            <consortium name="DOE Joint Genome Institute"/>
            <person name="Krizsan K."/>
            <person name="Almasi E."/>
            <person name="Merenyi Z."/>
            <person name="Sahu N."/>
            <person name="Viragh M."/>
            <person name="Koszo T."/>
            <person name="Mondo S."/>
            <person name="Kiss B."/>
            <person name="Balint B."/>
            <person name="Kues U."/>
            <person name="Barry K."/>
            <person name="Hegedus J.C."/>
            <person name="Henrissat B."/>
            <person name="Johnson J."/>
            <person name="Lipzen A."/>
            <person name="Ohm R."/>
            <person name="Nagy I."/>
            <person name="Pangilinan J."/>
            <person name="Yan J."/>
            <person name="Xiong Y."/>
            <person name="Grigoriev I.V."/>
            <person name="Hibbett D.S."/>
            <person name="Nagy L.G."/>
        </authorList>
    </citation>
    <scope>NUCLEOTIDE SEQUENCE [LARGE SCALE GENOMIC DNA]</scope>
    <source>
        <strain evidence="4 5">SZMC22713</strain>
    </source>
</reference>
<protein>
    <recommendedName>
        <fullName evidence="3">F-box domain-containing protein</fullName>
    </recommendedName>
</protein>
<sequence>MADRIVSWDWGPWDDAPPPSHTEEVQETTNPTLVDPRSIPLEVVEIDKRISELEEELSQLKIRRLEAFATRALITRIPPEILSRVFELVVHETLQALPTISLVSQYWRNLALETPTLWSYIKLDSDWNYPGAPGSEFTRKIKTFTTRSQACKILVDLDFRYCDSLGEARNILRELQPHLSRCFSFRVSVPDWEWMAAVKEACTEMRENLEEVSLRIDPADSEDLAPVTLLSGVYPRLKSIILEQTPLACVHAELPAVRRFYLVRDQRYHSGGRIRVSLKEFLTALTSAEMLEDVRVQSAAFYLDGTEPIFQRMPTLVAINRLTDLSISHVDSANVGNFLESISLPSVVRLAVQMDSNSDDNMQWLTRISRNCSTRMPSLRHLELRACSVNGAALVPFVSALHDLAQLTALALISPPSGQIGPRLFNLMAGGPTLTGGWILPNLQALCVQNCGDISGHELLRVVRARRGTSVPDVKDVRVLRVVPNTIEDDIIDVLRQNVDSLQTN</sequence>
<dbReference type="SUPFAM" id="SSF52047">
    <property type="entry name" value="RNI-like"/>
    <property type="match status" value="1"/>
</dbReference>
<dbReference type="InterPro" id="IPR036047">
    <property type="entry name" value="F-box-like_dom_sf"/>
</dbReference>
<accession>A0A4Y7PUS5</accession>
<organism evidence="4 5">
    <name type="scientific">Rickenella mellea</name>
    <dbReference type="NCBI Taxonomy" id="50990"/>
    <lineage>
        <taxon>Eukaryota</taxon>
        <taxon>Fungi</taxon>
        <taxon>Dikarya</taxon>
        <taxon>Basidiomycota</taxon>
        <taxon>Agaricomycotina</taxon>
        <taxon>Agaricomycetes</taxon>
        <taxon>Hymenochaetales</taxon>
        <taxon>Rickenellaceae</taxon>
        <taxon>Rickenella</taxon>
    </lineage>
</organism>
<dbReference type="VEuPathDB" id="FungiDB:BD410DRAFT_728147"/>
<keyword evidence="1" id="KW-0175">Coiled coil</keyword>
<proteinExistence type="predicted"/>
<feature type="region of interest" description="Disordered" evidence="2">
    <location>
        <begin position="1"/>
        <end position="32"/>
    </location>
</feature>
<evidence type="ECO:0000313" key="5">
    <source>
        <dbReference type="Proteomes" id="UP000294933"/>
    </source>
</evidence>
<feature type="coiled-coil region" evidence="1">
    <location>
        <begin position="43"/>
        <end position="70"/>
    </location>
</feature>
<evidence type="ECO:0000259" key="3">
    <source>
        <dbReference type="PROSITE" id="PS50181"/>
    </source>
</evidence>
<dbReference type="AlphaFoldDB" id="A0A4Y7PUS5"/>
<dbReference type="InterPro" id="IPR001810">
    <property type="entry name" value="F-box_dom"/>
</dbReference>
<dbReference type="STRING" id="50990.A0A4Y7PUS5"/>
<dbReference type="EMBL" id="ML170204">
    <property type="protein sequence ID" value="TDL18791.1"/>
    <property type="molecule type" value="Genomic_DNA"/>
</dbReference>
<gene>
    <name evidence="4" type="ORF">BD410DRAFT_728147</name>
</gene>
<dbReference type="SUPFAM" id="SSF81383">
    <property type="entry name" value="F-box domain"/>
    <property type="match status" value="1"/>
</dbReference>
<name>A0A4Y7PUS5_9AGAM</name>
<dbReference type="Gene3D" id="1.20.1280.50">
    <property type="match status" value="1"/>
</dbReference>
<dbReference type="Proteomes" id="UP000294933">
    <property type="component" value="Unassembled WGS sequence"/>
</dbReference>
<dbReference type="PROSITE" id="PS50181">
    <property type="entry name" value="FBOX"/>
    <property type="match status" value="1"/>
</dbReference>
<evidence type="ECO:0000256" key="1">
    <source>
        <dbReference type="SAM" id="Coils"/>
    </source>
</evidence>